<dbReference type="InterPro" id="IPR019475">
    <property type="entry name" value="DNA_primase_DnaB-bd"/>
</dbReference>
<dbReference type="InterPro" id="IPR037068">
    <property type="entry name" value="DNA_primase_core_N_sf"/>
</dbReference>
<keyword evidence="6 12" id="KW-0479">Metal-binding</keyword>
<evidence type="ECO:0000313" key="17">
    <source>
        <dbReference type="Proteomes" id="UP001551482"/>
    </source>
</evidence>
<keyword evidence="9" id="KW-0460">Magnesium</keyword>
<dbReference type="Gene3D" id="3.90.580.10">
    <property type="entry name" value="Zinc finger, CHC2-type domain"/>
    <property type="match status" value="1"/>
</dbReference>
<gene>
    <name evidence="12 16" type="primary">dnaG</name>
    <name evidence="16" type="ORF">AB0C36_02590</name>
</gene>
<dbReference type="InterPro" id="IPR002694">
    <property type="entry name" value="Znf_CHC2"/>
</dbReference>
<dbReference type="Gene3D" id="3.90.980.10">
    <property type="entry name" value="DNA primase, catalytic core, N-terminal domain"/>
    <property type="match status" value="1"/>
</dbReference>
<dbReference type="InterPro" id="IPR050219">
    <property type="entry name" value="DnaG_primase"/>
</dbReference>
<comment type="cofactor">
    <cofactor evidence="12 13">
        <name>Zn(2+)</name>
        <dbReference type="ChEBI" id="CHEBI:29105"/>
    </cofactor>
    <text evidence="12 13">Binds 1 zinc ion per monomer.</text>
</comment>
<keyword evidence="2 12" id="KW-0639">Primosome</keyword>
<dbReference type="InterPro" id="IPR036977">
    <property type="entry name" value="DNA_primase_Znf_CHC2"/>
</dbReference>
<evidence type="ECO:0000256" key="6">
    <source>
        <dbReference type="ARBA" id="ARBA00022723"/>
    </source>
</evidence>
<evidence type="ECO:0000256" key="1">
    <source>
        <dbReference type="ARBA" id="ARBA00022478"/>
    </source>
</evidence>
<evidence type="ECO:0000256" key="2">
    <source>
        <dbReference type="ARBA" id="ARBA00022515"/>
    </source>
</evidence>
<protein>
    <recommendedName>
        <fullName evidence="12 13">DNA primase</fullName>
        <ecNumber evidence="12">2.7.7.101</ecNumber>
    </recommendedName>
</protein>
<evidence type="ECO:0000256" key="9">
    <source>
        <dbReference type="ARBA" id="ARBA00022842"/>
    </source>
</evidence>
<comment type="catalytic activity">
    <reaction evidence="12">
        <text>ssDNA + n NTP = ssDNA/pppN(pN)n-1 hybrid + (n-1) diphosphate.</text>
        <dbReference type="EC" id="2.7.7.101"/>
    </reaction>
</comment>
<dbReference type="EMBL" id="JBEZFP010000004">
    <property type="protein sequence ID" value="MEU8132377.1"/>
    <property type="molecule type" value="Genomic_DNA"/>
</dbReference>
<evidence type="ECO:0000259" key="15">
    <source>
        <dbReference type="PROSITE" id="PS50880"/>
    </source>
</evidence>
<evidence type="ECO:0000256" key="13">
    <source>
        <dbReference type="PIRNR" id="PIRNR002811"/>
    </source>
</evidence>
<feature type="domain" description="Toprim" evidence="15">
    <location>
        <begin position="261"/>
        <end position="347"/>
    </location>
</feature>
<dbReference type="InterPro" id="IPR034151">
    <property type="entry name" value="TOPRIM_DnaG_bac"/>
</dbReference>
<evidence type="ECO:0000256" key="3">
    <source>
        <dbReference type="ARBA" id="ARBA00022679"/>
    </source>
</evidence>
<comment type="similarity">
    <text evidence="12 13">Belongs to the DnaG primase family.</text>
</comment>
<keyword evidence="3 12" id="KW-0808">Transferase</keyword>
<keyword evidence="5 12" id="KW-0235">DNA replication</keyword>
<name>A0ABV3D9G2_9ACTN</name>
<dbReference type="InterPro" id="IPR006171">
    <property type="entry name" value="TOPRIM_dom"/>
</dbReference>
<sequence length="636" mass="70305">MAGRIRDEDVKRVREAARIEDVVGEHLQLRNAGGGNLKGLCPFHDEKSPSFNVSPAKGLYHCFGCQEGGDVLEFVMKVDHLTFSETVERLAGQYNIELRYEEGGYNPGRQQGQRTRLVEAHKVAAAFFAEQLGSTEAMIARQFLADRGFTQADAEHFGVGYAPAGWEHLVRFLRGRGFSPQEMLTSGLASEGRKGPMDRFRGRLVWPIRDISGDVIGFGARRLREDDNGPKYLNTPETPIYKKSQVLYGLDLAKKDIARTGRAVVVEGYTDVMACHLSGVTGAIATCGTAFGEEHIKILRRLLMDSGEFRGEVIYTFDGDAAGQKAALRAFEEDQRFVTRTFVSVEPNGMDPCDLRQARGDQAVRDLVDARVPLFEFAIRSRIEGYDLATAEGRVAALDAAAPIVADIKDQALRHTYAVRLDSWLGFLDERFVVGRVGQLARWKRERARGGQPAGRDGRPDPQRQPTPASQQRGFRADVRDPRQMVQREVLKLALQYPSLVARVFDSYGTDEFTVPPYAAVREAMTAAGGLNGPSAHTGWIPAVRESAADDAVRALVTELAVEPVRTPGAPDELYAGECLVRLRTFSADRRIADVKSRLQRLDPVAAPEEYAATFQELMDLEKYRRSLIDGGASAL</sequence>
<dbReference type="PIRSF" id="PIRSF002811">
    <property type="entry name" value="DnaG"/>
    <property type="match status" value="1"/>
</dbReference>
<reference evidence="16 17" key="1">
    <citation type="submission" date="2024-06" db="EMBL/GenBank/DDBJ databases">
        <title>The Natural Products Discovery Center: Release of the First 8490 Sequenced Strains for Exploring Actinobacteria Biosynthetic Diversity.</title>
        <authorList>
            <person name="Kalkreuter E."/>
            <person name="Kautsar S.A."/>
            <person name="Yang D."/>
            <person name="Bader C.D."/>
            <person name="Teijaro C.N."/>
            <person name="Fluegel L."/>
            <person name="Davis C.M."/>
            <person name="Simpson J.R."/>
            <person name="Lauterbach L."/>
            <person name="Steele A.D."/>
            <person name="Gui C."/>
            <person name="Meng S."/>
            <person name="Li G."/>
            <person name="Viehrig K."/>
            <person name="Ye F."/>
            <person name="Su P."/>
            <person name="Kiefer A.F."/>
            <person name="Nichols A."/>
            <person name="Cepeda A.J."/>
            <person name="Yan W."/>
            <person name="Fan B."/>
            <person name="Jiang Y."/>
            <person name="Adhikari A."/>
            <person name="Zheng C.-J."/>
            <person name="Schuster L."/>
            <person name="Cowan T.M."/>
            <person name="Smanski M.J."/>
            <person name="Chevrette M.G."/>
            <person name="De Carvalho L.P.S."/>
            <person name="Shen B."/>
        </authorList>
    </citation>
    <scope>NUCLEOTIDE SEQUENCE [LARGE SCALE GENOMIC DNA]</scope>
    <source>
        <strain evidence="16 17">NPDC048946</strain>
    </source>
</reference>
<dbReference type="Pfam" id="PF13662">
    <property type="entry name" value="Toprim_4"/>
    <property type="match status" value="1"/>
</dbReference>
<evidence type="ECO:0000313" key="16">
    <source>
        <dbReference type="EMBL" id="MEU8132377.1"/>
    </source>
</evidence>
<dbReference type="Pfam" id="PF08275">
    <property type="entry name" value="DNAG_N"/>
    <property type="match status" value="1"/>
</dbReference>
<dbReference type="SMART" id="SM00400">
    <property type="entry name" value="ZnF_CHCC"/>
    <property type="match status" value="1"/>
</dbReference>
<dbReference type="PANTHER" id="PTHR30313">
    <property type="entry name" value="DNA PRIMASE"/>
    <property type="match status" value="1"/>
</dbReference>
<dbReference type="InterPro" id="IPR013264">
    <property type="entry name" value="DNAG_N"/>
</dbReference>
<dbReference type="NCBIfam" id="TIGR01391">
    <property type="entry name" value="dnaG"/>
    <property type="match status" value="1"/>
</dbReference>
<evidence type="ECO:0000256" key="4">
    <source>
        <dbReference type="ARBA" id="ARBA00022695"/>
    </source>
</evidence>
<comment type="function">
    <text evidence="12 13">RNA polymerase that catalyzes the synthesis of short RNA molecules used as primers for DNA polymerase during DNA replication.</text>
</comment>
<dbReference type="Pfam" id="PF01807">
    <property type="entry name" value="Zn_ribbon_DnaG"/>
    <property type="match status" value="1"/>
</dbReference>
<keyword evidence="1 12" id="KW-0240">DNA-directed RNA polymerase</keyword>
<feature type="compositionally biased region" description="Polar residues" evidence="14">
    <location>
        <begin position="464"/>
        <end position="473"/>
    </location>
</feature>
<dbReference type="CDD" id="cd03364">
    <property type="entry name" value="TOPRIM_DnaG_primases"/>
    <property type="match status" value="1"/>
</dbReference>
<dbReference type="InterPro" id="IPR006295">
    <property type="entry name" value="DNA_primase_DnaG"/>
</dbReference>
<keyword evidence="7 12" id="KW-0863">Zinc-finger</keyword>
<keyword evidence="8 12" id="KW-0862">Zinc</keyword>
<keyword evidence="4 12" id="KW-0548">Nucleotidyltransferase</keyword>
<feature type="zinc finger region" description="CHC2-type" evidence="12">
    <location>
        <begin position="41"/>
        <end position="65"/>
    </location>
</feature>
<dbReference type="Pfam" id="PF08278">
    <property type="entry name" value="DnaG_DnaB_bind"/>
    <property type="match status" value="1"/>
</dbReference>
<comment type="subunit">
    <text evidence="12">Monomer. Interacts with DnaB.</text>
</comment>
<dbReference type="InterPro" id="IPR030846">
    <property type="entry name" value="DnaG_bac"/>
</dbReference>
<accession>A0ABV3D9G2</accession>
<keyword evidence="10 12" id="KW-0238">DNA-binding</keyword>
<evidence type="ECO:0000256" key="5">
    <source>
        <dbReference type="ARBA" id="ARBA00022705"/>
    </source>
</evidence>
<dbReference type="SUPFAM" id="SSF56731">
    <property type="entry name" value="DNA primase core"/>
    <property type="match status" value="1"/>
</dbReference>
<proteinExistence type="inferred from homology"/>
<dbReference type="Gene3D" id="3.40.1360.10">
    <property type="match status" value="1"/>
</dbReference>
<dbReference type="RefSeq" id="WP_358348090.1">
    <property type="nucleotide sequence ID" value="NZ_JBEZFP010000004.1"/>
</dbReference>
<comment type="caution">
    <text evidence="16">The sequence shown here is derived from an EMBL/GenBank/DDBJ whole genome shotgun (WGS) entry which is preliminary data.</text>
</comment>
<dbReference type="EC" id="2.7.7.101" evidence="12"/>
<organism evidence="16 17">
    <name type="scientific">Streptodolium elevatio</name>
    <dbReference type="NCBI Taxonomy" id="3157996"/>
    <lineage>
        <taxon>Bacteria</taxon>
        <taxon>Bacillati</taxon>
        <taxon>Actinomycetota</taxon>
        <taxon>Actinomycetes</taxon>
        <taxon>Kitasatosporales</taxon>
        <taxon>Streptomycetaceae</taxon>
        <taxon>Streptodolium</taxon>
    </lineage>
</organism>
<dbReference type="Proteomes" id="UP001551482">
    <property type="component" value="Unassembled WGS sequence"/>
</dbReference>
<dbReference type="PROSITE" id="PS50880">
    <property type="entry name" value="TOPRIM"/>
    <property type="match status" value="1"/>
</dbReference>
<evidence type="ECO:0000256" key="14">
    <source>
        <dbReference type="SAM" id="MobiDB-lite"/>
    </source>
</evidence>
<evidence type="ECO:0000256" key="7">
    <source>
        <dbReference type="ARBA" id="ARBA00022771"/>
    </source>
</evidence>
<comment type="domain">
    <text evidence="12">Contains an N-terminal zinc-binding domain, a central core domain that contains the primase activity, and a C-terminal DnaB-binding domain.</text>
</comment>
<dbReference type="InterPro" id="IPR013173">
    <property type="entry name" value="DNA_primase_DnaG_DnaB-bd_dom"/>
</dbReference>
<dbReference type="SUPFAM" id="SSF57783">
    <property type="entry name" value="Zinc beta-ribbon"/>
    <property type="match status" value="1"/>
</dbReference>
<evidence type="ECO:0000256" key="10">
    <source>
        <dbReference type="ARBA" id="ARBA00023125"/>
    </source>
</evidence>
<evidence type="ECO:0000256" key="11">
    <source>
        <dbReference type="ARBA" id="ARBA00023163"/>
    </source>
</evidence>
<evidence type="ECO:0000256" key="12">
    <source>
        <dbReference type="HAMAP-Rule" id="MF_00974"/>
    </source>
</evidence>
<keyword evidence="17" id="KW-1185">Reference proteome</keyword>
<dbReference type="SMART" id="SM00766">
    <property type="entry name" value="DnaG_DnaB_bind"/>
    <property type="match status" value="1"/>
</dbReference>
<dbReference type="PANTHER" id="PTHR30313:SF2">
    <property type="entry name" value="DNA PRIMASE"/>
    <property type="match status" value="1"/>
</dbReference>
<keyword evidence="11 12" id="KW-0804">Transcription</keyword>
<evidence type="ECO:0000256" key="8">
    <source>
        <dbReference type="ARBA" id="ARBA00022833"/>
    </source>
</evidence>
<dbReference type="SMART" id="SM00493">
    <property type="entry name" value="TOPRIM"/>
    <property type="match status" value="1"/>
</dbReference>
<feature type="region of interest" description="Disordered" evidence="14">
    <location>
        <begin position="444"/>
        <end position="478"/>
    </location>
</feature>
<dbReference type="HAMAP" id="MF_00974">
    <property type="entry name" value="DNA_primase_DnaG"/>
    <property type="match status" value="1"/>
</dbReference>
<dbReference type="Pfam" id="PF10410">
    <property type="entry name" value="DnaB_bind"/>
    <property type="match status" value="1"/>
</dbReference>